<gene>
    <name evidence="10" type="ORF">HY834_03000</name>
</gene>
<dbReference type="EMBL" id="JACRAF010000008">
    <property type="protein sequence ID" value="MBI4920692.1"/>
    <property type="molecule type" value="Genomic_DNA"/>
</dbReference>
<dbReference type="Gene3D" id="3.40.1710.10">
    <property type="entry name" value="abc type-2 transporter like domain"/>
    <property type="match status" value="1"/>
</dbReference>
<evidence type="ECO:0000256" key="5">
    <source>
        <dbReference type="ARBA" id="ARBA00022692"/>
    </source>
</evidence>
<reference evidence="10" key="1">
    <citation type="submission" date="2020-07" db="EMBL/GenBank/DDBJ databases">
        <title>Huge and variable diversity of episymbiotic CPR bacteria and DPANN archaea in groundwater ecosystems.</title>
        <authorList>
            <person name="He C.Y."/>
            <person name="Keren R."/>
            <person name="Whittaker M."/>
            <person name="Farag I.F."/>
            <person name="Doudna J."/>
            <person name="Cate J.H.D."/>
            <person name="Banfield J.F."/>
        </authorList>
    </citation>
    <scope>NUCLEOTIDE SEQUENCE</scope>
    <source>
        <strain evidence="10">NC_groundwater_1586_Pr3_B-0.1um_66_15</strain>
    </source>
</reference>
<evidence type="ECO:0000256" key="8">
    <source>
        <dbReference type="SAM" id="Phobius"/>
    </source>
</evidence>
<comment type="caution">
    <text evidence="10">The sequence shown here is derived from an EMBL/GenBank/DDBJ whole genome shotgun (WGS) entry which is preliminary data.</text>
</comment>
<feature type="transmembrane region" description="Helical" evidence="8">
    <location>
        <begin position="361"/>
        <end position="381"/>
    </location>
</feature>
<keyword evidence="7 8" id="KW-0472">Membrane</keyword>
<dbReference type="InterPro" id="IPR051449">
    <property type="entry name" value="ABC-2_transporter_component"/>
</dbReference>
<feature type="transmembrane region" description="Helical" evidence="8">
    <location>
        <begin position="307"/>
        <end position="326"/>
    </location>
</feature>
<feature type="transmembrane region" description="Helical" evidence="8">
    <location>
        <begin position="195"/>
        <end position="217"/>
    </location>
</feature>
<dbReference type="AlphaFoldDB" id="A0A933NXR5"/>
<dbReference type="Pfam" id="PF12698">
    <property type="entry name" value="ABC2_membrane_3"/>
    <property type="match status" value="1"/>
</dbReference>
<keyword evidence="3" id="KW-0813">Transport</keyword>
<dbReference type="GO" id="GO:0140359">
    <property type="term" value="F:ABC-type transporter activity"/>
    <property type="evidence" value="ECO:0007669"/>
    <property type="project" value="InterPro"/>
</dbReference>
<dbReference type="PANTHER" id="PTHR30294">
    <property type="entry name" value="MEMBRANE COMPONENT OF ABC TRANSPORTER YHHJ-RELATED"/>
    <property type="match status" value="1"/>
</dbReference>
<evidence type="ECO:0000313" key="10">
    <source>
        <dbReference type="EMBL" id="MBI4920692.1"/>
    </source>
</evidence>
<evidence type="ECO:0000256" key="4">
    <source>
        <dbReference type="ARBA" id="ARBA00022475"/>
    </source>
</evidence>
<sequence>MSGDGAPARKPARTGFSFRRFGAVLTKEFIQMRRDRITFAMMIGLPLVQLFLFGFAINADPHHLPTLVEMGDNGPLTRAVIAGMQQSDYFDFKGEVAGIAAGEEVLRRGEANFVVVIPQNFERDVIRGRMPEILIAADASDPSAVGGAAAALSGIVSVAVREVLTGPLAMPSGAPPFSVTVHREYNPEGKTSTNIVPGLLAIILSMTMVMITAVAIVKETERGTMEMLIATPVRPFEVMLGKILPYVFVGYVQTIVFLIAAAVIFHVPFEGSWLAFFLGFNLYIVVNLALGFLISTASRNQMQAMQLSFFTILPSILLSGFMFPFAGMPGWAQVLGTGVPATHFLRIIRAVMLKGGDVADVGPQCLALGIILVVISGIAMLRYRQTLD</sequence>
<comment type="subcellular location">
    <subcellularLocation>
        <location evidence="1">Cell membrane</location>
        <topology evidence="1">Multi-pass membrane protein</topology>
    </subcellularLocation>
</comment>
<evidence type="ECO:0000256" key="7">
    <source>
        <dbReference type="ARBA" id="ARBA00023136"/>
    </source>
</evidence>
<keyword evidence="6 8" id="KW-1133">Transmembrane helix</keyword>
<evidence type="ECO:0000256" key="2">
    <source>
        <dbReference type="ARBA" id="ARBA00007783"/>
    </source>
</evidence>
<keyword evidence="5 8" id="KW-0812">Transmembrane</keyword>
<dbReference type="PROSITE" id="PS51012">
    <property type="entry name" value="ABC_TM2"/>
    <property type="match status" value="1"/>
</dbReference>
<feature type="transmembrane region" description="Helical" evidence="8">
    <location>
        <begin position="243"/>
        <end position="267"/>
    </location>
</feature>
<proteinExistence type="inferred from homology"/>
<comment type="similarity">
    <text evidence="2">Belongs to the ABC-2 integral membrane protein family.</text>
</comment>
<dbReference type="GO" id="GO:0005886">
    <property type="term" value="C:plasma membrane"/>
    <property type="evidence" value="ECO:0007669"/>
    <property type="project" value="UniProtKB-SubCell"/>
</dbReference>
<evidence type="ECO:0000256" key="3">
    <source>
        <dbReference type="ARBA" id="ARBA00022448"/>
    </source>
</evidence>
<protein>
    <submittedName>
        <fullName evidence="10">ABC transporter permease</fullName>
    </submittedName>
</protein>
<name>A0A933NXR5_9HYPH</name>
<organism evidence="10 11">
    <name type="scientific">Devosia nanyangense</name>
    <dbReference type="NCBI Taxonomy" id="1228055"/>
    <lineage>
        <taxon>Bacteria</taxon>
        <taxon>Pseudomonadati</taxon>
        <taxon>Pseudomonadota</taxon>
        <taxon>Alphaproteobacteria</taxon>
        <taxon>Hyphomicrobiales</taxon>
        <taxon>Devosiaceae</taxon>
        <taxon>Devosia</taxon>
    </lineage>
</organism>
<evidence type="ECO:0000313" key="11">
    <source>
        <dbReference type="Proteomes" id="UP000782610"/>
    </source>
</evidence>
<evidence type="ECO:0000256" key="1">
    <source>
        <dbReference type="ARBA" id="ARBA00004651"/>
    </source>
</evidence>
<keyword evidence="4" id="KW-1003">Cell membrane</keyword>
<dbReference type="PANTHER" id="PTHR30294:SF29">
    <property type="entry name" value="MULTIDRUG ABC TRANSPORTER PERMEASE YBHS-RELATED"/>
    <property type="match status" value="1"/>
</dbReference>
<feature type="transmembrane region" description="Helical" evidence="8">
    <location>
        <begin position="37"/>
        <end position="57"/>
    </location>
</feature>
<accession>A0A933NXR5</accession>
<dbReference type="InterPro" id="IPR013525">
    <property type="entry name" value="ABC2_TM"/>
</dbReference>
<evidence type="ECO:0000259" key="9">
    <source>
        <dbReference type="PROSITE" id="PS51012"/>
    </source>
</evidence>
<dbReference type="InterPro" id="IPR047817">
    <property type="entry name" value="ABC2_TM_bact-type"/>
</dbReference>
<dbReference type="Proteomes" id="UP000782610">
    <property type="component" value="Unassembled WGS sequence"/>
</dbReference>
<feature type="domain" description="ABC transmembrane type-2" evidence="9">
    <location>
        <begin position="157"/>
        <end position="386"/>
    </location>
</feature>
<evidence type="ECO:0000256" key="6">
    <source>
        <dbReference type="ARBA" id="ARBA00022989"/>
    </source>
</evidence>
<feature type="transmembrane region" description="Helical" evidence="8">
    <location>
        <begin position="273"/>
        <end position="295"/>
    </location>
</feature>